<evidence type="ECO:0000313" key="2">
    <source>
        <dbReference type="Proteomes" id="UP000199149"/>
    </source>
</evidence>
<dbReference type="OrthoDB" id="95751at2"/>
<dbReference type="Proteomes" id="UP000199149">
    <property type="component" value="Unassembled WGS sequence"/>
</dbReference>
<reference evidence="2" key="1">
    <citation type="submission" date="2016-10" db="EMBL/GenBank/DDBJ databases">
        <authorList>
            <person name="Varghese N."/>
            <person name="Submissions S."/>
        </authorList>
    </citation>
    <scope>NUCLEOTIDE SEQUENCE [LARGE SCALE GENOMIC DNA]</scope>
    <source>
        <strain evidence="2">XJ109</strain>
    </source>
</reference>
<dbReference type="AlphaFoldDB" id="A0A1I4WAC0"/>
<dbReference type="Pfam" id="PF10905">
    <property type="entry name" value="DUF2695"/>
    <property type="match status" value="1"/>
</dbReference>
<gene>
    <name evidence="1" type="ORF">SAMN05421738_106205</name>
</gene>
<sequence length="256" mass="30046">MDKVKRKEILNQLATRNLAEFRKTLPVDENIFPKLFDFLDEKLSENDCQNDFTIASKFCDKHHIAKQVLFNWLNEQGQACDCEILNLEDAFEYLNPPISKPASKTHIKKQKINSLKTEFDFFVDKVPPPWNLTETILDDNDKPVYSFQIGKGTDCIVSLETSFQTDQFNNDQYWLDLWIKETELSYNPEGLIVERPEIDNYSCVVVKSKNWTPVFYWFKSNSTDKWFLRMKTGSSRHKGDFKEFTKLLNSIQVNGQ</sequence>
<name>A0A1I4WAC0_9FLAO</name>
<keyword evidence="2" id="KW-1185">Reference proteome</keyword>
<dbReference type="STRING" id="684065.SAMN05421738_106205"/>
<organism evidence="1 2">
    <name type="scientific">Algoriella xinjiangensis</name>
    <dbReference type="NCBI Taxonomy" id="684065"/>
    <lineage>
        <taxon>Bacteria</taxon>
        <taxon>Pseudomonadati</taxon>
        <taxon>Bacteroidota</taxon>
        <taxon>Flavobacteriia</taxon>
        <taxon>Flavobacteriales</taxon>
        <taxon>Weeksellaceae</taxon>
        <taxon>Algoriella</taxon>
    </lineage>
</organism>
<dbReference type="EMBL" id="FOUZ01000006">
    <property type="protein sequence ID" value="SFN10252.1"/>
    <property type="molecule type" value="Genomic_DNA"/>
</dbReference>
<accession>A0A1I4WAC0</accession>
<dbReference type="InterPro" id="IPR024248">
    <property type="entry name" value="DUF2695"/>
</dbReference>
<evidence type="ECO:0008006" key="3">
    <source>
        <dbReference type="Google" id="ProtNLM"/>
    </source>
</evidence>
<proteinExistence type="predicted"/>
<protein>
    <recommendedName>
        <fullName evidence="3">DUF2695 domain-containing protein</fullName>
    </recommendedName>
</protein>
<dbReference type="RefSeq" id="WP_092908053.1">
    <property type="nucleotide sequence ID" value="NZ_FOUZ01000006.1"/>
</dbReference>
<evidence type="ECO:0000313" key="1">
    <source>
        <dbReference type="EMBL" id="SFN10252.1"/>
    </source>
</evidence>